<evidence type="ECO:0000259" key="8">
    <source>
        <dbReference type="PROSITE" id="PS50066"/>
    </source>
</evidence>
<keyword evidence="4" id="KW-0804">Transcription</keyword>
<dbReference type="InterPro" id="IPR033896">
    <property type="entry name" value="MEF2-like_N"/>
</dbReference>
<dbReference type="InterPro" id="IPR036879">
    <property type="entry name" value="TF_MADSbox_sf"/>
</dbReference>
<evidence type="ECO:0000256" key="6">
    <source>
        <dbReference type="ARBA" id="ARBA00037260"/>
    </source>
</evidence>
<dbReference type="SUPFAM" id="SSF55455">
    <property type="entry name" value="SRF-like"/>
    <property type="match status" value="1"/>
</dbReference>
<keyword evidence="2" id="KW-0805">Transcription regulation</keyword>
<dbReference type="InterPro" id="IPR002100">
    <property type="entry name" value="TF_MADSbox"/>
</dbReference>
<keyword evidence="10" id="KW-1185">Reference proteome</keyword>
<keyword evidence="3" id="KW-0238">DNA-binding</keyword>
<dbReference type="SMART" id="SM00432">
    <property type="entry name" value="MADS"/>
    <property type="match status" value="1"/>
</dbReference>
<dbReference type="GO" id="GO:0005634">
    <property type="term" value="C:nucleus"/>
    <property type="evidence" value="ECO:0007669"/>
    <property type="project" value="UniProtKB-SubCell"/>
</dbReference>
<evidence type="ECO:0000313" key="10">
    <source>
        <dbReference type="Proteomes" id="UP000015453"/>
    </source>
</evidence>
<dbReference type="PROSITE" id="PS00350">
    <property type="entry name" value="MADS_BOX_1"/>
    <property type="match status" value="1"/>
</dbReference>
<comment type="subcellular location">
    <subcellularLocation>
        <location evidence="1">Nucleus</location>
    </subcellularLocation>
</comment>
<dbReference type="FunFam" id="3.40.1810.10:FF:000003">
    <property type="entry name" value="MADS-box transcription factor MADS-MC"/>
    <property type="match status" value="1"/>
</dbReference>
<gene>
    <name evidence="9" type="ORF">M569_11076</name>
</gene>
<evidence type="ECO:0000256" key="1">
    <source>
        <dbReference type="ARBA" id="ARBA00004123"/>
    </source>
</evidence>
<dbReference type="Proteomes" id="UP000015453">
    <property type="component" value="Unassembled WGS sequence"/>
</dbReference>
<dbReference type="Pfam" id="PF00319">
    <property type="entry name" value="SRF-TF"/>
    <property type="match status" value="1"/>
</dbReference>
<dbReference type="GO" id="GO:0046983">
    <property type="term" value="F:protein dimerization activity"/>
    <property type="evidence" value="ECO:0007669"/>
    <property type="project" value="InterPro"/>
</dbReference>
<dbReference type="PANTHER" id="PTHR48019">
    <property type="entry name" value="SERUM RESPONSE FACTOR HOMOLOG"/>
    <property type="match status" value="1"/>
</dbReference>
<dbReference type="InterPro" id="IPR050142">
    <property type="entry name" value="MADS-box/MEF2_TF"/>
</dbReference>
<reference evidence="9 10" key="1">
    <citation type="journal article" date="2013" name="BMC Genomics">
        <title>The miniature genome of a carnivorous plant Genlisea aurea contains a low number of genes and short non-coding sequences.</title>
        <authorList>
            <person name="Leushkin E.V."/>
            <person name="Sutormin R.A."/>
            <person name="Nabieva E.R."/>
            <person name="Penin A.A."/>
            <person name="Kondrashov A.S."/>
            <person name="Logacheva M.D."/>
        </authorList>
    </citation>
    <scope>NUCLEOTIDE SEQUENCE [LARGE SCALE GENOMIC DNA]</scope>
</reference>
<evidence type="ECO:0000313" key="9">
    <source>
        <dbReference type="EMBL" id="EPS63708.1"/>
    </source>
</evidence>
<dbReference type="AlphaFoldDB" id="S8DLE9"/>
<accession>S8DLE9</accession>
<dbReference type="CDD" id="cd00265">
    <property type="entry name" value="MADS_MEF2_like"/>
    <property type="match status" value="1"/>
</dbReference>
<comment type="caution">
    <text evidence="9">The sequence shown here is derived from an EMBL/GenBank/DDBJ whole genome shotgun (WGS) entry which is preliminary data.</text>
</comment>
<evidence type="ECO:0000256" key="3">
    <source>
        <dbReference type="ARBA" id="ARBA00023125"/>
    </source>
</evidence>
<feature type="region of interest" description="Disordered" evidence="7">
    <location>
        <begin position="74"/>
        <end position="95"/>
    </location>
</feature>
<evidence type="ECO:0000256" key="7">
    <source>
        <dbReference type="SAM" id="MobiDB-lite"/>
    </source>
</evidence>
<evidence type="ECO:0000256" key="5">
    <source>
        <dbReference type="ARBA" id="ARBA00023242"/>
    </source>
</evidence>
<keyword evidence="5" id="KW-0539">Nucleus</keyword>
<evidence type="ECO:0000256" key="4">
    <source>
        <dbReference type="ARBA" id="ARBA00023163"/>
    </source>
</evidence>
<organism evidence="9 10">
    <name type="scientific">Genlisea aurea</name>
    <dbReference type="NCBI Taxonomy" id="192259"/>
    <lineage>
        <taxon>Eukaryota</taxon>
        <taxon>Viridiplantae</taxon>
        <taxon>Streptophyta</taxon>
        <taxon>Embryophyta</taxon>
        <taxon>Tracheophyta</taxon>
        <taxon>Spermatophyta</taxon>
        <taxon>Magnoliopsida</taxon>
        <taxon>eudicotyledons</taxon>
        <taxon>Gunneridae</taxon>
        <taxon>Pentapetalae</taxon>
        <taxon>asterids</taxon>
        <taxon>lamiids</taxon>
        <taxon>Lamiales</taxon>
        <taxon>Lentibulariaceae</taxon>
        <taxon>Genlisea</taxon>
    </lineage>
</organism>
<evidence type="ECO:0000256" key="2">
    <source>
        <dbReference type="ARBA" id="ARBA00023015"/>
    </source>
</evidence>
<dbReference type="Gene3D" id="3.40.1810.10">
    <property type="entry name" value="Transcription factor, MADS-box"/>
    <property type="match status" value="1"/>
</dbReference>
<proteinExistence type="predicted"/>
<dbReference type="PROSITE" id="PS50066">
    <property type="entry name" value="MADS_BOX_2"/>
    <property type="match status" value="1"/>
</dbReference>
<dbReference type="OrthoDB" id="1933443at2759"/>
<feature type="domain" description="MADS-box" evidence="8">
    <location>
        <begin position="1"/>
        <end position="61"/>
    </location>
</feature>
<name>S8DLE9_9LAMI</name>
<dbReference type="GO" id="GO:0045944">
    <property type="term" value="P:positive regulation of transcription by RNA polymerase II"/>
    <property type="evidence" value="ECO:0007669"/>
    <property type="project" value="InterPro"/>
</dbReference>
<feature type="compositionally biased region" description="Basic and acidic residues" evidence="7">
    <location>
        <begin position="85"/>
        <end position="95"/>
    </location>
</feature>
<dbReference type="EMBL" id="AUSU01005305">
    <property type="protein sequence ID" value="EPS63708.1"/>
    <property type="molecule type" value="Genomic_DNA"/>
</dbReference>
<sequence>MGRGKVQLKRIENKINRQVTFAKRRVGLLKKAKELSILCDAEVAVIIYSNRGRLFEYSSHSSGNMMETIRRYEKSNGGAHQAHVSSREAEQVGEW</sequence>
<dbReference type="GO" id="GO:0000977">
    <property type="term" value="F:RNA polymerase II transcription regulatory region sequence-specific DNA binding"/>
    <property type="evidence" value="ECO:0007669"/>
    <property type="project" value="InterPro"/>
</dbReference>
<comment type="function">
    <text evidence="6">Probable transcription factor.</text>
</comment>
<protein>
    <recommendedName>
        <fullName evidence="8">MADS-box domain-containing protein</fullName>
    </recommendedName>
</protein>
<dbReference type="PRINTS" id="PR00404">
    <property type="entry name" value="MADSDOMAIN"/>
</dbReference>